<reference evidence="1" key="1">
    <citation type="submission" date="2023-10" db="EMBL/GenBank/DDBJ databases">
        <authorList>
            <person name="Domelevo Entfellner J.-B."/>
        </authorList>
    </citation>
    <scope>NUCLEOTIDE SEQUENCE</scope>
</reference>
<dbReference type="AlphaFoldDB" id="A0AA86T8M4"/>
<dbReference type="EMBL" id="OY731406">
    <property type="protein sequence ID" value="CAJ1973970.1"/>
    <property type="molecule type" value="Genomic_DNA"/>
</dbReference>
<protein>
    <submittedName>
        <fullName evidence="1">Uncharacterized protein</fullName>
    </submittedName>
</protein>
<evidence type="ECO:0000313" key="2">
    <source>
        <dbReference type="Proteomes" id="UP001189624"/>
    </source>
</evidence>
<dbReference type="Proteomes" id="UP001189624">
    <property type="component" value="Chromosome 9"/>
</dbReference>
<sequence>MEKDWWFWWKSRTPNKILWAVKAESYETKEDPNYTKNCFLKTTLCRGGRRKTAAVFSHHHPFIHITSCPCAPRAFFRENDIGD</sequence>
<name>A0AA86T8M4_9FABA</name>
<evidence type="ECO:0000313" key="1">
    <source>
        <dbReference type="EMBL" id="CAJ1973970.1"/>
    </source>
</evidence>
<proteinExistence type="predicted"/>
<dbReference type="Gramene" id="rna-AYBTSS11_LOCUS26037">
    <property type="protein sequence ID" value="CAJ1973970.1"/>
    <property type="gene ID" value="gene-AYBTSS11_LOCUS26037"/>
</dbReference>
<organism evidence="1 2">
    <name type="scientific">Sphenostylis stenocarpa</name>
    <dbReference type="NCBI Taxonomy" id="92480"/>
    <lineage>
        <taxon>Eukaryota</taxon>
        <taxon>Viridiplantae</taxon>
        <taxon>Streptophyta</taxon>
        <taxon>Embryophyta</taxon>
        <taxon>Tracheophyta</taxon>
        <taxon>Spermatophyta</taxon>
        <taxon>Magnoliopsida</taxon>
        <taxon>eudicotyledons</taxon>
        <taxon>Gunneridae</taxon>
        <taxon>Pentapetalae</taxon>
        <taxon>rosids</taxon>
        <taxon>fabids</taxon>
        <taxon>Fabales</taxon>
        <taxon>Fabaceae</taxon>
        <taxon>Papilionoideae</taxon>
        <taxon>50 kb inversion clade</taxon>
        <taxon>NPAAA clade</taxon>
        <taxon>indigoferoid/millettioid clade</taxon>
        <taxon>Phaseoleae</taxon>
        <taxon>Sphenostylis</taxon>
    </lineage>
</organism>
<gene>
    <name evidence="1" type="ORF">AYBTSS11_LOCUS26037</name>
</gene>
<accession>A0AA86T8M4</accession>
<keyword evidence="2" id="KW-1185">Reference proteome</keyword>